<dbReference type="PANTHER" id="PTHR21180:SF32">
    <property type="entry name" value="ENDONUCLEASE_EXONUCLEASE_PHOSPHATASE FAMILY DOMAIN-CONTAINING PROTEIN 1"/>
    <property type="match status" value="1"/>
</dbReference>
<feature type="domain" description="Helix-hairpin-helix DNA-binding motif class 1" evidence="3">
    <location>
        <begin position="63"/>
        <end position="82"/>
    </location>
</feature>
<evidence type="ECO:0000313" key="4">
    <source>
        <dbReference type="EMBL" id="RNF59745.1"/>
    </source>
</evidence>
<dbReference type="Pfam" id="PF12836">
    <property type="entry name" value="HHH_3"/>
    <property type="match status" value="1"/>
</dbReference>
<dbReference type="PANTHER" id="PTHR21180">
    <property type="entry name" value="ENDONUCLEASE/EXONUCLEASE/PHOSPHATASE FAMILY DOMAIN-CONTAINING PROTEIN 1"/>
    <property type="match status" value="1"/>
</dbReference>
<keyword evidence="4" id="KW-0238">DNA-binding</keyword>
<dbReference type="EMBL" id="RIZI01000181">
    <property type="protein sequence ID" value="RNF59745.1"/>
    <property type="molecule type" value="Genomic_DNA"/>
</dbReference>
<dbReference type="OrthoDB" id="5296317at2"/>
<dbReference type="InterPro" id="IPR003583">
    <property type="entry name" value="Hlx-hairpin-Hlx_DNA-bd_motif"/>
</dbReference>
<feature type="chain" id="PRO_5018269545" evidence="2">
    <location>
        <begin position="24"/>
        <end position="138"/>
    </location>
</feature>
<dbReference type="RefSeq" id="WP_123104866.1">
    <property type="nucleotide sequence ID" value="NZ_CP127527.1"/>
</dbReference>
<protein>
    <submittedName>
        <fullName evidence="4">ComEA family DNA-binding protein</fullName>
    </submittedName>
</protein>
<dbReference type="InterPro" id="IPR004509">
    <property type="entry name" value="Competence_ComEA_HhH"/>
</dbReference>
<dbReference type="SUPFAM" id="SSF47781">
    <property type="entry name" value="RuvA domain 2-like"/>
    <property type="match status" value="1"/>
</dbReference>
<name>A0A3M8QUD1_9PROT</name>
<dbReference type="GO" id="GO:0015627">
    <property type="term" value="C:type II protein secretion system complex"/>
    <property type="evidence" value="ECO:0007669"/>
    <property type="project" value="TreeGrafter"/>
</dbReference>
<dbReference type="NCBIfam" id="TIGR00426">
    <property type="entry name" value="competence protein ComEA helix-hairpin-helix repeat region"/>
    <property type="match status" value="1"/>
</dbReference>
<dbReference type="InterPro" id="IPR010994">
    <property type="entry name" value="RuvA_2-like"/>
</dbReference>
<dbReference type="InterPro" id="IPR051675">
    <property type="entry name" value="Endo/Exo/Phosphatase_dom_1"/>
</dbReference>
<reference evidence="4" key="1">
    <citation type="submission" date="2018-10" db="EMBL/GenBank/DDBJ databases">
        <title>Acidithiobacillus sulfuriphilus sp. nov.: an extremely acidophilic sulfur-oxidizing chemolithotroph isolated from a neutral pH environment.</title>
        <authorList>
            <person name="Falagan C."/>
            <person name="Moya-Beltran A."/>
            <person name="Quatrini R."/>
            <person name="Johnson D.B."/>
        </authorList>
    </citation>
    <scope>NUCLEOTIDE SEQUENCE [LARGE SCALE GENOMIC DNA]</scope>
    <source>
        <strain evidence="4">CJ-2</strain>
    </source>
</reference>
<sequence length="138" mass="14469">MAGTQWQTLLLWLALLFSPWASAAVNINTADGGALDSLPGIGPAKAQAIIAYRQAHGPFAQVEDLRQVPGIGPKLLERLRGQVTVEPASGGGAPLAATRSAAQRCGTREDKPRLAGVIRDSAGHVRRVDQHGHPFPGP</sequence>
<gene>
    <name evidence="4" type="ORF">EC580_10610</name>
</gene>
<proteinExistence type="predicted"/>
<feature type="signal peptide" evidence="2">
    <location>
        <begin position="1"/>
        <end position="23"/>
    </location>
</feature>
<evidence type="ECO:0000259" key="3">
    <source>
        <dbReference type="SMART" id="SM00278"/>
    </source>
</evidence>
<feature type="domain" description="Helix-hairpin-helix DNA-binding motif class 1" evidence="3">
    <location>
        <begin position="33"/>
        <end position="52"/>
    </location>
</feature>
<keyword evidence="2" id="KW-0732">Signal</keyword>
<accession>A0A3M8QUD1</accession>
<evidence type="ECO:0000256" key="2">
    <source>
        <dbReference type="SAM" id="SignalP"/>
    </source>
</evidence>
<dbReference type="SMART" id="SM00278">
    <property type="entry name" value="HhH1"/>
    <property type="match status" value="2"/>
</dbReference>
<dbReference type="Gene3D" id="1.10.150.280">
    <property type="entry name" value="AF1531-like domain"/>
    <property type="match status" value="1"/>
</dbReference>
<dbReference type="GO" id="GO:0003677">
    <property type="term" value="F:DNA binding"/>
    <property type="evidence" value="ECO:0007669"/>
    <property type="project" value="UniProtKB-KW"/>
</dbReference>
<dbReference type="AlphaFoldDB" id="A0A3M8QUD1"/>
<dbReference type="GO" id="GO:0015628">
    <property type="term" value="P:protein secretion by the type II secretion system"/>
    <property type="evidence" value="ECO:0007669"/>
    <property type="project" value="TreeGrafter"/>
</dbReference>
<comment type="caution">
    <text evidence="4">The sequence shown here is derived from an EMBL/GenBank/DDBJ whole genome shotgun (WGS) entry which is preliminary data.</text>
</comment>
<dbReference type="GO" id="GO:0006281">
    <property type="term" value="P:DNA repair"/>
    <property type="evidence" value="ECO:0007669"/>
    <property type="project" value="InterPro"/>
</dbReference>
<feature type="region of interest" description="Disordered" evidence="1">
    <location>
        <begin position="87"/>
        <end position="112"/>
    </location>
</feature>
<organism evidence="4">
    <name type="scientific">Acidithiobacillus sulfuriphilus</name>
    <dbReference type="NCBI Taxonomy" id="1867749"/>
    <lineage>
        <taxon>Bacteria</taxon>
        <taxon>Pseudomonadati</taxon>
        <taxon>Pseudomonadota</taxon>
        <taxon>Acidithiobacillia</taxon>
        <taxon>Acidithiobacillales</taxon>
        <taxon>Acidithiobacillaceae</taxon>
        <taxon>Acidithiobacillus</taxon>
    </lineage>
</organism>
<evidence type="ECO:0000256" key="1">
    <source>
        <dbReference type="SAM" id="MobiDB-lite"/>
    </source>
</evidence>